<dbReference type="OrthoDB" id="1888931at2759"/>
<name>A0A7I8VE82_9ANNE</name>
<dbReference type="InterPro" id="IPR002347">
    <property type="entry name" value="SDR_fam"/>
</dbReference>
<dbReference type="PANTHER" id="PTHR43658">
    <property type="entry name" value="SHORT-CHAIN DEHYDROGENASE/REDUCTASE"/>
    <property type="match status" value="1"/>
</dbReference>
<organism evidence="2 3">
    <name type="scientific">Dimorphilus gyrociliatus</name>
    <dbReference type="NCBI Taxonomy" id="2664684"/>
    <lineage>
        <taxon>Eukaryota</taxon>
        <taxon>Metazoa</taxon>
        <taxon>Spiralia</taxon>
        <taxon>Lophotrochozoa</taxon>
        <taxon>Annelida</taxon>
        <taxon>Polychaeta</taxon>
        <taxon>Polychaeta incertae sedis</taxon>
        <taxon>Dinophilidae</taxon>
        <taxon>Dimorphilus</taxon>
    </lineage>
</organism>
<dbReference type="InterPro" id="IPR036291">
    <property type="entry name" value="NAD(P)-bd_dom_sf"/>
</dbReference>
<proteinExistence type="predicted"/>
<dbReference type="PRINTS" id="PR00081">
    <property type="entry name" value="GDHRDH"/>
</dbReference>
<evidence type="ECO:0000313" key="2">
    <source>
        <dbReference type="EMBL" id="CAD5114270.1"/>
    </source>
</evidence>
<dbReference type="Proteomes" id="UP000549394">
    <property type="component" value="Unassembled WGS sequence"/>
</dbReference>
<comment type="caution">
    <text evidence="2">The sequence shown here is derived from an EMBL/GenBank/DDBJ whole genome shotgun (WGS) entry which is preliminary data.</text>
</comment>
<dbReference type="AlphaFoldDB" id="A0A7I8VE82"/>
<reference evidence="2 3" key="1">
    <citation type="submission" date="2020-08" db="EMBL/GenBank/DDBJ databases">
        <authorList>
            <person name="Hejnol A."/>
        </authorList>
    </citation>
    <scope>NUCLEOTIDE SEQUENCE [LARGE SCALE GENOMIC DNA]</scope>
</reference>
<dbReference type="GO" id="GO:0005739">
    <property type="term" value="C:mitochondrion"/>
    <property type="evidence" value="ECO:0007669"/>
    <property type="project" value="TreeGrafter"/>
</dbReference>
<gene>
    <name evidence="2" type="ORF">DGYR_LOCUS3131</name>
</gene>
<dbReference type="Gene3D" id="3.40.50.720">
    <property type="entry name" value="NAD(P)-binding Rossmann-like Domain"/>
    <property type="match status" value="1"/>
</dbReference>
<accession>A0A7I8VE82</accession>
<dbReference type="PANTHER" id="PTHR43658:SF8">
    <property type="entry name" value="17-BETA-HYDROXYSTEROID DEHYDROGENASE 14-RELATED"/>
    <property type="match status" value="1"/>
</dbReference>
<dbReference type="Pfam" id="PF13561">
    <property type="entry name" value="adh_short_C2"/>
    <property type="match status" value="1"/>
</dbReference>
<dbReference type="EMBL" id="CAJFCJ010000005">
    <property type="protein sequence ID" value="CAD5114270.1"/>
    <property type="molecule type" value="Genomic_DNA"/>
</dbReference>
<dbReference type="GO" id="GO:0008670">
    <property type="term" value="F:2,4-dienoyl-CoA reductase (NADPH) activity"/>
    <property type="evidence" value="ECO:0007669"/>
    <property type="project" value="TreeGrafter"/>
</dbReference>
<protein>
    <submittedName>
        <fullName evidence="2">DgyrCDS3412</fullName>
    </submittedName>
</protein>
<keyword evidence="3" id="KW-1185">Reference proteome</keyword>
<dbReference type="GO" id="GO:0006635">
    <property type="term" value="P:fatty acid beta-oxidation"/>
    <property type="evidence" value="ECO:0007669"/>
    <property type="project" value="TreeGrafter"/>
</dbReference>
<dbReference type="SUPFAM" id="SSF51735">
    <property type="entry name" value="NAD(P)-binding Rossmann-fold domains"/>
    <property type="match status" value="1"/>
</dbReference>
<keyword evidence="1" id="KW-0560">Oxidoreductase</keyword>
<evidence type="ECO:0000256" key="1">
    <source>
        <dbReference type="ARBA" id="ARBA00023002"/>
    </source>
</evidence>
<sequence>MAVCNLFMKQLKAISLLTSGVRTLSLSRSFCDERRARYFPANKNNMLPQNTFEGKIAIITGGGTGLGKSMAFALSALGAQVVITSRKLDVLQNTAEEIFSKTKHEVLPINVDVRDPLSVRDAVDQCIDTFGLPNIVINNAAGNFIAPTERLSSNAFHNIVNIVLMGTANVTLEVGKRLIAAKQGANFLAISTTYTREGSGFVVPSACAKAGVEALSKSLAAEWARYGMRFNVIQPGPIYTKGAFDRLDPSGEFEAEAISRTPVGRLGKPEELANLASYMVSDYSNWLNGEVIRFDGGKLNCTAGEFNDLTKLSNEEWNMIEDMIRSKKVKTVDQ</sequence>
<dbReference type="CDD" id="cd05369">
    <property type="entry name" value="TER_DECR_SDR_a"/>
    <property type="match status" value="1"/>
</dbReference>
<evidence type="ECO:0000313" key="3">
    <source>
        <dbReference type="Proteomes" id="UP000549394"/>
    </source>
</evidence>